<dbReference type="PANTHER" id="PTHR10000:SF8">
    <property type="entry name" value="HAD SUPERFAMILY HYDROLASE-LIKE, TYPE 3"/>
    <property type="match status" value="1"/>
</dbReference>
<dbReference type="AlphaFoldDB" id="A0A2Z5Y4G6"/>
<dbReference type="SUPFAM" id="SSF56784">
    <property type="entry name" value="HAD-like"/>
    <property type="match status" value="1"/>
</dbReference>
<protein>
    <submittedName>
        <fullName evidence="1">HAD superfamily hydrolase</fullName>
    </submittedName>
</protein>
<sequence length="278" mass="30889">MIKLIAIDLDGTLLNDKKKISIKNKETIARAKALGIKIVICTGRPLKAMEHYLEELNLLEETDYCITFNGGLVQKTSNGEIIKKALLPLKAINEVYLLAISLNLPFDVLSDHEVLQLPSSPEHPSIYNKLNNTLTFTPAVLNELTNDRIYNKIVIATAADYLDRQIKQIPHEYYDHFEIIKTRKNLLEFMPKGITKAYGLSLLADELMIKSEEIMAIGDEENDLPMIHYAGIGVAMENAVSKVRSAADIITTTNEKDGVASAIENYAFSTLQGVKGGI</sequence>
<reference evidence="1 2" key="1">
    <citation type="submission" date="2018-01" db="EMBL/GenBank/DDBJ databases">
        <title>Whole genome sequence of Melissococcus plutonius DAT561.</title>
        <authorList>
            <person name="Okumura K."/>
            <person name="Takamatsu D."/>
            <person name="Okura M."/>
        </authorList>
    </citation>
    <scope>NUCLEOTIDE SEQUENCE [LARGE SCALE GENOMIC DNA]</scope>
    <source>
        <strain evidence="1 2">DAT561</strain>
    </source>
</reference>
<dbReference type="InterPro" id="IPR036412">
    <property type="entry name" value="HAD-like_sf"/>
</dbReference>
<dbReference type="InterPro" id="IPR000150">
    <property type="entry name" value="Cof"/>
</dbReference>
<name>A0A2Z5Y4G6_9ENTE</name>
<dbReference type="RefSeq" id="WP_015695459.1">
    <property type="nucleotide sequence ID" value="NZ_AP018492.1"/>
</dbReference>
<dbReference type="NCBIfam" id="TIGR00099">
    <property type="entry name" value="Cof-subfamily"/>
    <property type="match status" value="1"/>
</dbReference>
<dbReference type="EMBL" id="AP018492">
    <property type="protein sequence ID" value="BBC61661.1"/>
    <property type="molecule type" value="Genomic_DNA"/>
</dbReference>
<dbReference type="GeneID" id="57044096"/>
<gene>
    <name evidence="1" type="ORF">DAT561_1567</name>
</gene>
<dbReference type="PANTHER" id="PTHR10000">
    <property type="entry name" value="PHOSPHOSERINE PHOSPHATASE"/>
    <property type="match status" value="1"/>
</dbReference>
<dbReference type="SFLD" id="SFLDS00003">
    <property type="entry name" value="Haloacid_Dehalogenase"/>
    <property type="match status" value="1"/>
</dbReference>
<accession>A0A2Z5Y4G6</accession>
<evidence type="ECO:0000313" key="2">
    <source>
        <dbReference type="Proteomes" id="UP000269226"/>
    </source>
</evidence>
<dbReference type="SFLD" id="SFLDG01140">
    <property type="entry name" value="C2.B:_Phosphomannomutase_and_P"/>
    <property type="match status" value="1"/>
</dbReference>
<evidence type="ECO:0000313" key="1">
    <source>
        <dbReference type="EMBL" id="BBC61661.1"/>
    </source>
</evidence>
<dbReference type="InterPro" id="IPR006379">
    <property type="entry name" value="HAD-SF_hydro_IIB"/>
</dbReference>
<dbReference type="NCBIfam" id="TIGR01484">
    <property type="entry name" value="HAD-SF-IIB"/>
    <property type="match status" value="1"/>
</dbReference>
<dbReference type="InterPro" id="IPR023214">
    <property type="entry name" value="HAD_sf"/>
</dbReference>
<dbReference type="Pfam" id="PF08282">
    <property type="entry name" value="Hydrolase_3"/>
    <property type="match status" value="1"/>
</dbReference>
<dbReference type="PRINTS" id="PR00119">
    <property type="entry name" value="CATATPASE"/>
</dbReference>
<dbReference type="GO" id="GO:0016791">
    <property type="term" value="F:phosphatase activity"/>
    <property type="evidence" value="ECO:0007669"/>
    <property type="project" value="TreeGrafter"/>
</dbReference>
<dbReference type="Gene3D" id="3.30.1240.10">
    <property type="match status" value="1"/>
</dbReference>
<keyword evidence="1" id="KW-0378">Hydrolase</keyword>
<dbReference type="Gene3D" id="3.40.50.1000">
    <property type="entry name" value="HAD superfamily/HAD-like"/>
    <property type="match status" value="1"/>
</dbReference>
<dbReference type="SFLD" id="SFLDG01144">
    <property type="entry name" value="C2.B.4:_PGP_Like"/>
    <property type="match status" value="1"/>
</dbReference>
<dbReference type="CDD" id="cd07516">
    <property type="entry name" value="HAD_Pase"/>
    <property type="match status" value="1"/>
</dbReference>
<dbReference type="Proteomes" id="UP000269226">
    <property type="component" value="Chromosome"/>
</dbReference>
<organism evidence="1 2">
    <name type="scientific">Melissococcus plutonius</name>
    <dbReference type="NCBI Taxonomy" id="33970"/>
    <lineage>
        <taxon>Bacteria</taxon>
        <taxon>Bacillati</taxon>
        <taxon>Bacillota</taxon>
        <taxon>Bacilli</taxon>
        <taxon>Lactobacillales</taxon>
        <taxon>Enterococcaceae</taxon>
        <taxon>Melissococcus</taxon>
    </lineage>
</organism>
<dbReference type="PROSITE" id="PS01228">
    <property type="entry name" value="COF_1"/>
    <property type="match status" value="1"/>
</dbReference>
<proteinExistence type="predicted"/>
<dbReference type="GO" id="GO:0005829">
    <property type="term" value="C:cytosol"/>
    <property type="evidence" value="ECO:0007669"/>
    <property type="project" value="TreeGrafter"/>
</dbReference>
<dbReference type="GO" id="GO:0000287">
    <property type="term" value="F:magnesium ion binding"/>
    <property type="evidence" value="ECO:0007669"/>
    <property type="project" value="TreeGrafter"/>
</dbReference>